<dbReference type="EMBL" id="BQNB010015819">
    <property type="protein sequence ID" value="GJT44500.1"/>
    <property type="molecule type" value="Genomic_DNA"/>
</dbReference>
<dbReference type="Proteomes" id="UP001151760">
    <property type="component" value="Unassembled WGS sequence"/>
</dbReference>
<feature type="compositionally biased region" description="Basic and acidic residues" evidence="1">
    <location>
        <begin position="7"/>
        <end position="38"/>
    </location>
</feature>
<evidence type="ECO:0000313" key="2">
    <source>
        <dbReference type="EMBL" id="GJT44500.1"/>
    </source>
</evidence>
<keyword evidence="3" id="KW-1185">Reference proteome</keyword>
<sequence length="78" mass="9211">MIDEDKESSNEGWRRWDDFDNTNHDNKSKNEMEHEDEERCFSIRRIPVYGYGVLDLAAKKSTKLVKYLQSGNLEVLES</sequence>
<reference evidence="2" key="1">
    <citation type="journal article" date="2022" name="Int. J. Mol. Sci.">
        <title>Draft Genome of Tanacetum Coccineum: Genomic Comparison of Closely Related Tanacetum-Family Plants.</title>
        <authorList>
            <person name="Yamashiro T."/>
            <person name="Shiraishi A."/>
            <person name="Nakayama K."/>
            <person name="Satake H."/>
        </authorList>
    </citation>
    <scope>NUCLEOTIDE SEQUENCE</scope>
</reference>
<gene>
    <name evidence="2" type="ORF">Tco_0953215</name>
</gene>
<feature type="region of interest" description="Disordered" evidence="1">
    <location>
        <begin position="1"/>
        <end position="38"/>
    </location>
</feature>
<evidence type="ECO:0000313" key="3">
    <source>
        <dbReference type="Proteomes" id="UP001151760"/>
    </source>
</evidence>
<accession>A0ABQ5DZG8</accession>
<reference evidence="2" key="2">
    <citation type="submission" date="2022-01" db="EMBL/GenBank/DDBJ databases">
        <authorList>
            <person name="Yamashiro T."/>
            <person name="Shiraishi A."/>
            <person name="Satake H."/>
            <person name="Nakayama K."/>
        </authorList>
    </citation>
    <scope>NUCLEOTIDE SEQUENCE</scope>
</reference>
<name>A0ABQ5DZG8_9ASTR</name>
<comment type="caution">
    <text evidence="2">The sequence shown here is derived from an EMBL/GenBank/DDBJ whole genome shotgun (WGS) entry which is preliminary data.</text>
</comment>
<protein>
    <submittedName>
        <fullName evidence="2">Uncharacterized protein</fullName>
    </submittedName>
</protein>
<proteinExistence type="predicted"/>
<evidence type="ECO:0000256" key="1">
    <source>
        <dbReference type="SAM" id="MobiDB-lite"/>
    </source>
</evidence>
<organism evidence="2 3">
    <name type="scientific">Tanacetum coccineum</name>
    <dbReference type="NCBI Taxonomy" id="301880"/>
    <lineage>
        <taxon>Eukaryota</taxon>
        <taxon>Viridiplantae</taxon>
        <taxon>Streptophyta</taxon>
        <taxon>Embryophyta</taxon>
        <taxon>Tracheophyta</taxon>
        <taxon>Spermatophyta</taxon>
        <taxon>Magnoliopsida</taxon>
        <taxon>eudicotyledons</taxon>
        <taxon>Gunneridae</taxon>
        <taxon>Pentapetalae</taxon>
        <taxon>asterids</taxon>
        <taxon>campanulids</taxon>
        <taxon>Asterales</taxon>
        <taxon>Asteraceae</taxon>
        <taxon>Asteroideae</taxon>
        <taxon>Anthemideae</taxon>
        <taxon>Anthemidinae</taxon>
        <taxon>Tanacetum</taxon>
    </lineage>
</organism>